<keyword evidence="1" id="KW-0540">Nuclease</keyword>
<keyword evidence="1" id="KW-0255">Endonuclease</keyword>
<protein>
    <submittedName>
        <fullName evidence="1">BseRI endonuclease</fullName>
    </submittedName>
</protein>
<evidence type="ECO:0000313" key="1">
    <source>
        <dbReference type="EMBL" id="EQD49500.1"/>
    </source>
</evidence>
<comment type="caution">
    <text evidence="1">The sequence shown here is derived from an EMBL/GenBank/DDBJ whole genome shotgun (WGS) entry which is preliminary data.</text>
</comment>
<accession>T1B586</accession>
<reference evidence="1" key="1">
    <citation type="submission" date="2013-08" db="EMBL/GenBank/DDBJ databases">
        <authorList>
            <person name="Mendez C."/>
            <person name="Richter M."/>
            <person name="Ferrer M."/>
            <person name="Sanchez J."/>
        </authorList>
    </citation>
    <scope>NUCLEOTIDE SEQUENCE</scope>
</reference>
<reference evidence="1" key="2">
    <citation type="journal article" date="2014" name="ISME J.">
        <title>Microbial stratification in low pH oxic and suboxic macroscopic growths along an acid mine drainage.</title>
        <authorList>
            <person name="Mendez-Garcia C."/>
            <person name="Mesa V."/>
            <person name="Sprenger R.R."/>
            <person name="Richter M."/>
            <person name="Diez M.S."/>
            <person name="Solano J."/>
            <person name="Bargiela R."/>
            <person name="Golyshina O.V."/>
            <person name="Manteca A."/>
            <person name="Ramos J.L."/>
            <person name="Gallego J.R."/>
            <person name="Llorente I."/>
            <person name="Martins Dos Santos V.A."/>
            <person name="Jensen O.N."/>
            <person name="Pelaez A.I."/>
            <person name="Sanchez J."/>
            <person name="Ferrer M."/>
        </authorList>
    </citation>
    <scope>NUCLEOTIDE SEQUENCE</scope>
</reference>
<keyword evidence="1" id="KW-0378">Hydrolase</keyword>
<feature type="non-terminal residue" evidence="1">
    <location>
        <position position="173"/>
    </location>
</feature>
<dbReference type="GO" id="GO:0004519">
    <property type="term" value="F:endonuclease activity"/>
    <property type="evidence" value="ECO:0007669"/>
    <property type="project" value="UniProtKB-KW"/>
</dbReference>
<dbReference type="EMBL" id="AUZZ01005501">
    <property type="protein sequence ID" value="EQD49500.1"/>
    <property type="molecule type" value="Genomic_DNA"/>
</dbReference>
<organism evidence="1">
    <name type="scientific">mine drainage metagenome</name>
    <dbReference type="NCBI Taxonomy" id="410659"/>
    <lineage>
        <taxon>unclassified sequences</taxon>
        <taxon>metagenomes</taxon>
        <taxon>ecological metagenomes</taxon>
    </lineage>
</organism>
<gene>
    <name evidence="1" type="ORF">B2A_07669</name>
</gene>
<name>T1B586_9ZZZZ</name>
<dbReference type="AlphaFoldDB" id="T1B586"/>
<proteinExistence type="predicted"/>
<sequence length="173" mass="19528">MHLGSTVLPYRLLPPELVVLPILEGKLLSGSDPKIDASPRLASWWREGENLWRQHRSPTTTTDLSAWLNYQNKLRGQFPIAPVRFCYTKAGNTMAAAVVTDAHAVIDHKLYWAACSSIDEARYLEAIFNSATLTTRVQPLQSRGLFGPRDFDKYVFQLPIPIYDPAQPAHLRL</sequence>